<gene>
    <name evidence="2" type="ORF">E0Z10_g8744</name>
</gene>
<accession>A0A4Z0YIY8</accession>
<dbReference type="Proteomes" id="UP000297716">
    <property type="component" value="Unassembled WGS sequence"/>
</dbReference>
<feature type="region of interest" description="Disordered" evidence="1">
    <location>
        <begin position="187"/>
        <end position="216"/>
    </location>
</feature>
<organism evidence="2 3">
    <name type="scientific">Xylaria hypoxylon</name>
    <dbReference type="NCBI Taxonomy" id="37992"/>
    <lineage>
        <taxon>Eukaryota</taxon>
        <taxon>Fungi</taxon>
        <taxon>Dikarya</taxon>
        <taxon>Ascomycota</taxon>
        <taxon>Pezizomycotina</taxon>
        <taxon>Sordariomycetes</taxon>
        <taxon>Xylariomycetidae</taxon>
        <taxon>Xylariales</taxon>
        <taxon>Xylariaceae</taxon>
        <taxon>Xylaria</taxon>
    </lineage>
</organism>
<dbReference type="OrthoDB" id="5296720at2759"/>
<feature type="compositionally biased region" description="Polar residues" evidence="1">
    <location>
        <begin position="199"/>
        <end position="216"/>
    </location>
</feature>
<evidence type="ECO:0000313" key="2">
    <source>
        <dbReference type="EMBL" id="TGJ80018.1"/>
    </source>
</evidence>
<evidence type="ECO:0000256" key="1">
    <source>
        <dbReference type="SAM" id="MobiDB-lite"/>
    </source>
</evidence>
<protein>
    <submittedName>
        <fullName evidence="2">Uncharacterized protein</fullName>
    </submittedName>
</protein>
<comment type="caution">
    <text evidence="2">The sequence shown here is derived from an EMBL/GenBank/DDBJ whole genome shotgun (WGS) entry which is preliminary data.</text>
</comment>
<sequence length="349" mass="39513">MDLIPPEILLHIFEYIGGPAPSETRLHDQPSLDLLTTGPGCSSPPLKAVSLVSRSWRFLVLPCLFRHILWKPSVYSLSAFTLNPIPLLRFLTENRLARSVVTFALVIKFDDPAAIDLEFTPRIRTADLEWLWDQIFSVIDPLRFTILARPTTMAALLSCMLYLNDAWSFDIPYHIFSFARSTRQIRTESGTPSGSTSTDVQSVTPTVSSASRRVPTSSTSRIDRLFVQLTPKPGNSILDNRDEMRHIDPGDLWLERDTSYTLLMRELMLLANPRTNWSLLQVFESGDVVDTEAWEMIVQFLEHSETKEWKVERPGIFAKITDDGQSTSWVDEVNGHIGEFTNDANSSVL</sequence>
<reference evidence="2 3" key="1">
    <citation type="submission" date="2019-03" db="EMBL/GenBank/DDBJ databases">
        <title>Draft genome sequence of Xylaria hypoxylon DSM 108379, a ubiquitous saprotrophic-parasitic fungi on hardwood.</title>
        <authorList>
            <person name="Buettner E."/>
            <person name="Leonhardt S."/>
            <person name="Gebauer A.M."/>
            <person name="Liers C."/>
            <person name="Hofrichter M."/>
            <person name="Kellner H."/>
        </authorList>
    </citation>
    <scope>NUCLEOTIDE SEQUENCE [LARGE SCALE GENOMIC DNA]</scope>
    <source>
        <strain evidence="2 3">DSM 108379</strain>
    </source>
</reference>
<name>A0A4Z0YIY8_9PEZI</name>
<dbReference type="AlphaFoldDB" id="A0A4Z0YIY8"/>
<proteinExistence type="predicted"/>
<keyword evidence="3" id="KW-1185">Reference proteome</keyword>
<evidence type="ECO:0000313" key="3">
    <source>
        <dbReference type="Proteomes" id="UP000297716"/>
    </source>
</evidence>
<dbReference type="STRING" id="37992.A0A4Z0YIY8"/>
<feature type="compositionally biased region" description="Low complexity" evidence="1">
    <location>
        <begin position="187"/>
        <end position="198"/>
    </location>
</feature>
<dbReference type="EMBL" id="SKBN01000247">
    <property type="protein sequence ID" value="TGJ80018.1"/>
    <property type="molecule type" value="Genomic_DNA"/>
</dbReference>